<evidence type="ECO:0008006" key="4">
    <source>
        <dbReference type="Google" id="ProtNLM"/>
    </source>
</evidence>
<evidence type="ECO:0000313" key="3">
    <source>
        <dbReference type="EMBL" id="AZA24318.1"/>
    </source>
</evidence>
<feature type="region of interest" description="Disordered" evidence="1">
    <location>
        <begin position="98"/>
        <end position="119"/>
    </location>
</feature>
<organism evidence="3">
    <name type="scientific">Streptococcus thermophilus</name>
    <dbReference type="NCBI Taxonomy" id="1308"/>
    <lineage>
        <taxon>Bacteria</taxon>
        <taxon>Bacillati</taxon>
        <taxon>Bacillota</taxon>
        <taxon>Bacilli</taxon>
        <taxon>Lactobacillales</taxon>
        <taxon>Streptococcaceae</taxon>
        <taxon>Streptococcus</taxon>
    </lineage>
</organism>
<dbReference type="AlphaFoldDB" id="A0A3G6K5P4"/>
<sequence length="119" mass="13794">MYYDEDEFAAFLDSLPLTVASKVIARIREVSAIGIAETMALKLVRKVDRKKDIFELRINTEGIFARSLFFRLEKANEEEDNVASPTYIITNSFKKKTNKTPSKELKKAIKRKSNYKNKR</sequence>
<accession>A0A3G6K5P4</accession>
<feature type="compositionally biased region" description="Basic residues" evidence="1">
    <location>
        <begin position="108"/>
        <end position="119"/>
    </location>
</feature>
<name>A0A3G6K5P4_STRTR</name>
<gene>
    <name evidence="3" type="ORF">DF198_04635</name>
    <name evidence="2" type="ORF">DQL92_04625</name>
</gene>
<dbReference type="Pfam" id="PF05973">
    <property type="entry name" value="Gp49"/>
    <property type="match status" value="1"/>
</dbReference>
<dbReference type="EMBL" id="CP031021">
    <property type="protein sequence ID" value="AZA19039.1"/>
    <property type="molecule type" value="Genomic_DNA"/>
</dbReference>
<dbReference type="InterPro" id="IPR009241">
    <property type="entry name" value="HigB-like"/>
</dbReference>
<protein>
    <recommendedName>
        <fullName evidence="4">Phage protein</fullName>
    </recommendedName>
</protein>
<evidence type="ECO:0000256" key="1">
    <source>
        <dbReference type="SAM" id="MobiDB-lite"/>
    </source>
</evidence>
<proteinExistence type="predicted"/>
<reference evidence="3" key="1">
    <citation type="submission" date="2018-05" db="EMBL/GenBank/DDBJ databases">
        <authorList>
            <person name="Somerville V."/>
        </authorList>
    </citation>
    <scope>NUCLEOTIDE SEQUENCE</scope>
    <source>
        <strain evidence="3">NWC_1_1</strain>
        <strain evidence="2">NWC_2_1</strain>
    </source>
</reference>
<evidence type="ECO:0000313" key="2">
    <source>
        <dbReference type="EMBL" id="AZA19039.1"/>
    </source>
</evidence>
<dbReference type="EMBL" id="CP029252">
    <property type="protein sequence ID" value="AZA24318.1"/>
    <property type="molecule type" value="Genomic_DNA"/>
</dbReference>